<comment type="caution">
    <text evidence="1">The sequence shown here is derived from an EMBL/GenBank/DDBJ whole genome shotgun (WGS) entry which is preliminary data.</text>
</comment>
<organism evidence="1 2">
    <name type="scientific">Phyllosticta capitalensis</name>
    <dbReference type="NCBI Taxonomy" id="121624"/>
    <lineage>
        <taxon>Eukaryota</taxon>
        <taxon>Fungi</taxon>
        <taxon>Dikarya</taxon>
        <taxon>Ascomycota</taxon>
        <taxon>Pezizomycotina</taxon>
        <taxon>Dothideomycetes</taxon>
        <taxon>Dothideomycetes incertae sedis</taxon>
        <taxon>Botryosphaeriales</taxon>
        <taxon>Phyllostictaceae</taxon>
        <taxon>Phyllosticta</taxon>
    </lineage>
</organism>
<reference evidence="1 2" key="1">
    <citation type="submission" date="2024-04" db="EMBL/GenBank/DDBJ databases">
        <title>Phyllosticta paracitricarpa is synonymous to the EU quarantine fungus P. citricarpa based on phylogenomic analyses.</title>
        <authorList>
            <consortium name="Lawrence Berkeley National Laboratory"/>
            <person name="Van Ingen-Buijs V.A."/>
            <person name="Van Westerhoven A.C."/>
            <person name="Haridas S."/>
            <person name="Skiadas P."/>
            <person name="Martin F."/>
            <person name="Groenewald J.Z."/>
            <person name="Crous P.W."/>
            <person name="Seidl M.F."/>
        </authorList>
    </citation>
    <scope>NUCLEOTIDE SEQUENCE [LARGE SCALE GENOMIC DNA]</scope>
    <source>
        <strain evidence="1 2">CBS 123374</strain>
    </source>
</reference>
<sequence length="158" mass="18035">MLRKSQLAACGVHSVAGSQYLFLNLILSLLHERRDSSSGLPVHTACVLPTNRSKFQNAAKRESLVLWIFAHKVSGVLFTLRPTLGFARGTTSRRDSQAAVNHIFEEEKKKERKKNQNQSFQLSTFIETVWPNFHNFWFEDHALGRSQISLARRPCLAR</sequence>
<evidence type="ECO:0008006" key="3">
    <source>
        <dbReference type="Google" id="ProtNLM"/>
    </source>
</evidence>
<dbReference type="EMBL" id="JBBWRZ010000003">
    <property type="protein sequence ID" value="KAK8240439.1"/>
    <property type="molecule type" value="Genomic_DNA"/>
</dbReference>
<protein>
    <recommendedName>
        <fullName evidence="3">Secreted protein</fullName>
    </recommendedName>
</protein>
<proteinExistence type="predicted"/>
<gene>
    <name evidence="1" type="ORF">HDK90DRAFT_479748</name>
</gene>
<evidence type="ECO:0000313" key="1">
    <source>
        <dbReference type="EMBL" id="KAK8240439.1"/>
    </source>
</evidence>
<evidence type="ECO:0000313" key="2">
    <source>
        <dbReference type="Proteomes" id="UP001492380"/>
    </source>
</evidence>
<keyword evidence="2" id="KW-1185">Reference proteome</keyword>
<name>A0ABR1YW77_9PEZI</name>
<accession>A0ABR1YW77</accession>
<dbReference type="Proteomes" id="UP001492380">
    <property type="component" value="Unassembled WGS sequence"/>
</dbReference>